<reference evidence="2 3" key="1">
    <citation type="journal article" date="2018" name="IMA Fungus">
        <title>IMA Genome-F 9: Draft genome sequence of Annulohypoxylon stygium, Aspergillus mulundensis, Berkeleyomyces basicola (syn. Thielaviopsis basicola), Ceratocystis smalleyi, two Cercospora beticola strains, Coleophoma cylindrospora, Fusarium fracticaudum, Phialophora cf. hyalina, and Morchella septimelata.</title>
        <authorList>
            <person name="Wingfield B.D."/>
            <person name="Bills G.F."/>
            <person name="Dong Y."/>
            <person name="Huang W."/>
            <person name="Nel W.J."/>
            <person name="Swalarsk-Parry B.S."/>
            <person name="Vaghefi N."/>
            <person name="Wilken P.M."/>
            <person name="An Z."/>
            <person name="de Beer Z.W."/>
            <person name="De Vos L."/>
            <person name="Chen L."/>
            <person name="Duong T.A."/>
            <person name="Gao Y."/>
            <person name="Hammerbacher A."/>
            <person name="Kikkert J.R."/>
            <person name="Li Y."/>
            <person name="Li H."/>
            <person name="Li K."/>
            <person name="Li Q."/>
            <person name="Liu X."/>
            <person name="Ma X."/>
            <person name="Naidoo K."/>
            <person name="Pethybridge S.J."/>
            <person name="Sun J."/>
            <person name="Steenkamp E.T."/>
            <person name="van der Nest M.A."/>
            <person name="van Wyk S."/>
            <person name="Wingfield M.J."/>
            <person name="Xiong C."/>
            <person name="Yue Q."/>
            <person name="Zhang X."/>
        </authorList>
    </citation>
    <scope>NUCLEOTIDE SEQUENCE [LARGE SCALE GENOMIC DNA]</scope>
    <source>
        <strain evidence="2 3">BP5796</strain>
    </source>
</reference>
<dbReference type="InterPro" id="IPR042448">
    <property type="entry name" value="CCNB1IP1"/>
</dbReference>
<accession>A0A3D8S3B7</accession>
<dbReference type="EMBL" id="PDLN01000007">
    <property type="protein sequence ID" value="RDW80768.1"/>
    <property type="molecule type" value="Genomic_DNA"/>
</dbReference>
<proteinExistence type="predicted"/>
<comment type="caution">
    <text evidence="2">The sequence shown here is derived from an EMBL/GenBank/DDBJ whole genome shotgun (WGS) entry which is preliminary data.</text>
</comment>
<sequence>MNLKPTEDYKTIALSGLTPSVIVECASRALGFWTYQATQEMFASSPLAFLIDTDPGHRVYQGYLSRNLTEKYGTLHAQMEKVINDADAEVVDMALETENLRHQNENISQALREKSRAFLQLQELYDKQKGQERVDQVQHAASTAVEQTIQASGVANSFVDRMRYQNNVPRPASPPLFSAPSFHNKERNPNLPEPNSHNRHQAWAEYASHGSIAQERQPPFNRPQRFPGIGEPNQQMRPPPPRMNDSAGPSYLGNRATPRQTPLRSISSNSINGLSGYGMSAGLKVSNPTSAAQSGYRPISKPRVVLRPPTGFTKTRPPFGPVAASTNTIPYGNGYE</sequence>
<name>A0A3D8S3B7_9HELO</name>
<dbReference type="PANTHER" id="PTHR14305">
    <property type="entry name" value="E3 UBIQUITIN-PROTEIN LIGASE CCNB1IP1"/>
    <property type="match status" value="1"/>
</dbReference>
<feature type="region of interest" description="Disordered" evidence="1">
    <location>
        <begin position="210"/>
        <end position="269"/>
    </location>
</feature>
<dbReference type="OrthoDB" id="441210at2759"/>
<organism evidence="2 3">
    <name type="scientific">Coleophoma crateriformis</name>
    <dbReference type="NCBI Taxonomy" id="565419"/>
    <lineage>
        <taxon>Eukaryota</taxon>
        <taxon>Fungi</taxon>
        <taxon>Dikarya</taxon>
        <taxon>Ascomycota</taxon>
        <taxon>Pezizomycotina</taxon>
        <taxon>Leotiomycetes</taxon>
        <taxon>Helotiales</taxon>
        <taxon>Dermateaceae</taxon>
        <taxon>Coleophoma</taxon>
    </lineage>
</organism>
<feature type="region of interest" description="Disordered" evidence="1">
    <location>
        <begin position="165"/>
        <end position="197"/>
    </location>
</feature>
<dbReference type="PANTHER" id="PTHR14305:SF0">
    <property type="entry name" value="E3 UBIQUITIN-PROTEIN LIGASE CCNB1IP1"/>
    <property type="match status" value="1"/>
</dbReference>
<dbReference type="GO" id="GO:0000795">
    <property type="term" value="C:synaptonemal complex"/>
    <property type="evidence" value="ECO:0007669"/>
    <property type="project" value="InterPro"/>
</dbReference>
<protein>
    <submittedName>
        <fullName evidence="2">Uncharacterized protein</fullName>
    </submittedName>
</protein>
<evidence type="ECO:0000313" key="2">
    <source>
        <dbReference type="EMBL" id="RDW80768.1"/>
    </source>
</evidence>
<keyword evidence="3" id="KW-1185">Reference proteome</keyword>
<dbReference type="AlphaFoldDB" id="A0A3D8S3B7"/>
<feature type="compositionally biased region" description="Low complexity" evidence="1">
    <location>
        <begin position="216"/>
        <end position="236"/>
    </location>
</feature>
<evidence type="ECO:0000256" key="1">
    <source>
        <dbReference type="SAM" id="MobiDB-lite"/>
    </source>
</evidence>
<dbReference type="GO" id="GO:0061630">
    <property type="term" value="F:ubiquitin protein ligase activity"/>
    <property type="evidence" value="ECO:0007669"/>
    <property type="project" value="InterPro"/>
</dbReference>
<feature type="region of interest" description="Disordered" evidence="1">
    <location>
        <begin position="301"/>
        <end position="325"/>
    </location>
</feature>
<dbReference type="GO" id="GO:0007131">
    <property type="term" value="P:reciprocal meiotic recombination"/>
    <property type="evidence" value="ECO:0007669"/>
    <property type="project" value="InterPro"/>
</dbReference>
<dbReference type="Proteomes" id="UP000256328">
    <property type="component" value="Unassembled WGS sequence"/>
</dbReference>
<gene>
    <name evidence="2" type="ORF">BP5796_05466</name>
</gene>
<evidence type="ECO:0000313" key="3">
    <source>
        <dbReference type="Proteomes" id="UP000256328"/>
    </source>
</evidence>